<evidence type="ECO:0000259" key="2">
    <source>
        <dbReference type="Pfam" id="PF00144"/>
    </source>
</evidence>
<proteinExistence type="predicted"/>
<dbReference type="AlphaFoldDB" id="A0A5N5HTU6"/>
<dbReference type="EMBL" id="SMOL01000148">
    <property type="protein sequence ID" value="KAB2629562.1"/>
    <property type="molecule type" value="Genomic_DNA"/>
</dbReference>
<dbReference type="GO" id="GO:0005794">
    <property type="term" value="C:Golgi apparatus"/>
    <property type="evidence" value="ECO:0007669"/>
    <property type="project" value="TreeGrafter"/>
</dbReference>
<evidence type="ECO:0000256" key="1">
    <source>
        <dbReference type="SAM" id="MobiDB-lite"/>
    </source>
</evidence>
<dbReference type="Pfam" id="PF03109">
    <property type="entry name" value="ABC1"/>
    <property type="match status" value="1"/>
</dbReference>
<feature type="domain" description="ABC1 atypical kinase-like" evidence="3">
    <location>
        <begin position="89"/>
        <end position="338"/>
    </location>
</feature>
<evidence type="ECO:0000313" key="5">
    <source>
        <dbReference type="Proteomes" id="UP000327157"/>
    </source>
</evidence>
<feature type="compositionally biased region" description="Basic and acidic residues" evidence="1">
    <location>
        <begin position="755"/>
        <end position="771"/>
    </location>
</feature>
<dbReference type="Gene3D" id="3.40.710.10">
    <property type="entry name" value="DD-peptidase/beta-lactamase superfamily"/>
    <property type="match status" value="3"/>
</dbReference>
<comment type="caution">
    <text evidence="4">The sequence shown here is derived from an EMBL/GenBank/DDBJ whole genome shotgun (WGS) entry which is preliminary data.</text>
</comment>
<dbReference type="InterPro" id="IPR011009">
    <property type="entry name" value="Kinase-like_dom_sf"/>
</dbReference>
<reference evidence="5" key="2">
    <citation type="submission" date="2019-10" db="EMBL/GenBank/DDBJ databases">
        <title>A de novo genome assembly of a pear dwarfing rootstock.</title>
        <authorList>
            <person name="Wang F."/>
            <person name="Wang J."/>
            <person name="Li S."/>
            <person name="Zhang Y."/>
            <person name="Fang M."/>
            <person name="Ma L."/>
            <person name="Zhao Y."/>
            <person name="Jiang S."/>
        </authorList>
    </citation>
    <scope>NUCLEOTIDE SEQUENCE [LARGE SCALE GENOMIC DNA]</scope>
</reference>
<feature type="compositionally biased region" description="Low complexity" evidence="1">
    <location>
        <begin position="773"/>
        <end position="783"/>
    </location>
</feature>
<organism evidence="4 5">
    <name type="scientific">Pyrus ussuriensis x Pyrus communis</name>
    <dbReference type="NCBI Taxonomy" id="2448454"/>
    <lineage>
        <taxon>Eukaryota</taxon>
        <taxon>Viridiplantae</taxon>
        <taxon>Streptophyta</taxon>
        <taxon>Embryophyta</taxon>
        <taxon>Tracheophyta</taxon>
        <taxon>Spermatophyta</taxon>
        <taxon>Magnoliopsida</taxon>
        <taxon>eudicotyledons</taxon>
        <taxon>Gunneridae</taxon>
        <taxon>Pentapetalae</taxon>
        <taxon>rosids</taxon>
        <taxon>fabids</taxon>
        <taxon>Rosales</taxon>
        <taxon>Rosaceae</taxon>
        <taxon>Amygdaloideae</taxon>
        <taxon>Maleae</taxon>
        <taxon>Pyrus</taxon>
    </lineage>
</organism>
<reference evidence="4 5" key="1">
    <citation type="submission" date="2019-09" db="EMBL/GenBank/DDBJ databases">
        <authorList>
            <person name="Ou C."/>
        </authorList>
    </citation>
    <scope>NUCLEOTIDE SEQUENCE [LARGE SCALE GENOMIC DNA]</scope>
    <source>
        <strain evidence="4">S2</strain>
        <tissue evidence="4">Leaf</tissue>
    </source>
</reference>
<dbReference type="SUPFAM" id="SSF56112">
    <property type="entry name" value="Protein kinase-like (PK-like)"/>
    <property type="match status" value="1"/>
</dbReference>
<feature type="domain" description="Beta-lactamase-related" evidence="2">
    <location>
        <begin position="480"/>
        <end position="573"/>
    </location>
</feature>
<dbReference type="Proteomes" id="UP000327157">
    <property type="component" value="Chromosome 8"/>
</dbReference>
<dbReference type="PANTHER" id="PTHR43173">
    <property type="entry name" value="ABC1 FAMILY PROTEIN"/>
    <property type="match status" value="1"/>
</dbReference>
<dbReference type="CDD" id="cd05121">
    <property type="entry name" value="ABC1_ADCK3-like"/>
    <property type="match status" value="1"/>
</dbReference>
<sequence length="917" mass="102806">MGWANICKRRMKVCTVAFLIYLDYKTLQQREKWANKTKTDALWENAHKRNAKRVLRLIVELEGLWVKLGQYLSTRADVLPEAYIRLLKQLQDSLPPRPLEEVCRTIQKELGKSMNELFLDFVNVPLATASIAQVHRATLLNGREVVVKVQHEGIKTIILEDLKNAKSIVDWIAWAEPQYNFNPMIDEWCKESPKELDFNHEAENTRTVAKNLGCNTKCDDNTRADRVDVLIPEVIQSTEKVLISEFMDGIRINDIEALEEFGVDKQKVVEEITRAYAHQMYVDGFFNGDPHPGNFLVSKEPPYRPILLDFGLTKKLSSSFKKALAKMFLASTEGDHVALLSAFAEMGLKLRLDIPEQAMEITTVFFRSTTPAKESSETMKSMVDQRAKNMKVIQDKMQLNQKEAKRFNPVDAFPGDIVIFARVLNLLRGLSSTMNVRIVYQEIMRPFAESVLQGNISRGPMENDQWVYDTPAHSNVEAKLRQLLVELGNDNKILGVQVCAYKDGEVIIDTAAGVLGRYDPRPVQPDSLFPVFSVTKGLTAGMLHWLVDTGKLSLEEDVANIWPEFGSFRKHKIKEQLYHYLSFGWICGGIIEHASKRKFKEILEEAFVHPLQIEGEFYIGIPPGVESRLATLTPNTEDLKKLSGISGRTDLPSTFQPDKIMQAATALPALFNMLNIRRAMIPAANGHFSARALARYYATLVDGGGIVPPPHSSSSKPALGSHPHIPKFADQPSLKKQKGNRSKKIAAAFRNMRTSKYEKTAQDSKDQDIGSHSRNTSGNSNTCNGSDTVLDEIIVNPNPQKDVVKIFNNPSIHDAFMGIGEYSNLAKPDGNFGLGFKRYYSKDRSLIGFGHSGMGGSTGFCDIKNRFSIAVTLNKMSFGLETAKIIQLVCSELNIPVPEDYLRYAETGSSDGKPLIN</sequence>
<dbReference type="InterPro" id="IPR051130">
    <property type="entry name" value="Mito_struct-func_regulator"/>
</dbReference>
<keyword evidence="5" id="KW-1185">Reference proteome</keyword>
<dbReference type="InterPro" id="IPR001466">
    <property type="entry name" value="Beta-lactam-related"/>
</dbReference>
<dbReference type="PANTHER" id="PTHR43173:SF3">
    <property type="entry name" value="ABC1 FAMILY PROTEIN"/>
    <property type="match status" value="1"/>
</dbReference>
<protein>
    <recommendedName>
        <fullName evidence="6">AarF domain-containing protein kinase 1</fullName>
    </recommendedName>
</protein>
<reference evidence="4 5" key="3">
    <citation type="submission" date="2019-11" db="EMBL/GenBank/DDBJ databases">
        <title>A de novo genome assembly of a pear dwarfing rootstock.</title>
        <authorList>
            <person name="Wang F."/>
            <person name="Wang J."/>
            <person name="Li S."/>
            <person name="Zhang Y."/>
            <person name="Fang M."/>
            <person name="Ma L."/>
            <person name="Zhao Y."/>
            <person name="Jiang S."/>
        </authorList>
    </citation>
    <scope>NUCLEOTIDE SEQUENCE [LARGE SCALE GENOMIC DNA]</scope>
    <source>
        <strain evidence="4">S2</strain>
        <tissue evidence="4">Leaf</tissue>
    </source>
</reference>
<evidence type="ECO:0000259" key="3">
    <source>
        <dbReference type="Pfam" id="PF03109"/>
    </source>
</evidence>
<gene>
    <name evidence="4" type="ORF">D8674_034357</name>
</gene>
<feature type="compositionally biased region" description="Basic residues" evidence="1">
    <location>
        <begin position="735"/>
        <end position="744"/>
    </location>
</feature>
<dbReference type="Pfam" id="PF00144">
    <property type="entry name" value="Beta-lactamase"/>
    <property type="match status" value="1"/>
</dbReference>
<dbReference type="GO" id="GO:0005783">
    <property type="term" value="C:endoplasmic reticulum"/>
    <property type="evidence" value="ECO:0007669"/>
    <property type="project" value="TreeGrafter"/>
</dbReference>
<dbReference type="InterPro" id="IPR004147">
    <property type="entry name" value="ABC1_dom"/>
</dbReference>
<name>A0A5N5HTU6_9ROSA</name>
<feature type="region of interest" description="Disordered" evidence="1">
    <location>
        <begin position="708"/>
        <end position="783"/>
    </location>
</feature>
<dbReference type="OrthoDB" id="427480at2759"/>
<accession>A0A5N5HTU6</accession>
<evidence type="ECO:0008006" key="6">
    <source>
        <dbReference type="Google" id="ProtNLM"/>
    </source>
</evidence>
<dbReference type="SUPFAM" id="SSF56601">
    <property type="entry name" value="beta-lactamase/transpeptidase-like"/>
    <property type="match status" value="1"/>
</dbReference>
<evidence type="ECO:0000313" key="4">
    <source>
        <dbReference type="EMBL" id="KAB2629562.1"/>
    </source>
</evidence>
<dbReference type="InterPro" id="IPR012338">
    <property type="entry name" value="Beta-lactam/transpept-like"/>
</dbReference>